<keyword evidence="2" id="KW-1185">Reference proteome</keyword>
<dbReference type="HOGENOM" id="CLU_844692_0_0_1"/>
<dbReference type="Proteomes" id="UP000016801">
    <property type="component" value="Unassembled WGS sequence"/>
</dbReference>
<evidence type="ECO:0000313" key="1">
    <source>
        <dbReference type="EMBL" id="CCE27872.1"/>
    </source>
</evidence>
<dbReference type="AlphaFoldDB" id="M1VUJ3"/>
<proteinExistence type="predicted"/>
<organism evidence="1 2">
    <name type="scientific">Claviceps purpurea (strain 20.1)</name>
    <name type="common">Ergot fungus</name>
    <name type="synonym">Sphacelia segetum</name>
    <dbReference type="NCBI Taxonomy" id="1111077"/>
    <lineage>
        <taxon>Eukaryota</taxon>
        <taxon>Fungi</taxon>
        <taxon>Dikarya</taxon>
        <taxon>Ascomycota</taxon>
        <taxon>Pezizomycotina</taxon>
        <taxon>Sordariomycetes</taxon>
        <taxon>Hypocreomycetidae</taxon>
        <taxon>Hypocreales</taxon>
        <taxon>Clavicipitaceae</taxon>
        <taxon>Claviceps</taxon>
    </lineage>
</organism>
<dbReference type="PhylomeDB" id="M1VUJ3"/>
<dbReference type="eggNOG" id="KOG0017">
    <property type="taxonomic scope" value="Eukaryota"/>
</dbReference>
<dbReference type="VEuPathDB" id="FungiDB:CPUR_01346"/>
<name>M1VUJ3_CLAP2</name>
<reference evidence="1 2" key="1">
    <citation type="journal article" date="2013" name="PLoS Genet.">
        <title>Plant-symbiotic fungi as chemical engineers: Multi-genome analysis of the Clavicipitaceae reveals dynamics of alkaloid loci.</title>
        <authorList>
            <person name="Schardl C.L."/>
            <person name="Young C.A."/>
            <person name="Hesse U."/>
            <person name="Amyotte S.G."/>
            <person name="Andreeva K."/>
            <person name="Calie P.J."/>
            <person name="Fleetwood D.J."/>
            <person name="Haws D.C."/>
            <person name="Moore N."/>
            <person name="Oeser B."/>
            <person name="Panaccione D.G."/>
            <person name="Schweri K.K."/>
            <person name="Voisey C.R."/>
            <person name="Farman M.L."/>
            <person name="Jaromczyk J.W."/>
            <person name="Roe B.A."/>
            <person name="O'Sullivan D.M."/>
            <person name="Scott B."/>
            <person name="Tudzynski P."/>
            <person name="An Z."/>
            <person name="Arnaoudova E.G."/>
            <person name="Bullock C.T."/>
            <person name="Charlton N.D."/>
            <person name="Chen L."/>
            <person name="Cox M."/>
            <person name="Dinkins R.D."/>
            <person name="Florea S."/>
            <person name="Glenn A.E."/>
            <person name="Gordon A."/>
            <person name="Gueldener U."/>
            <person name="Harris D.R."/>
            <person name="Hollin W."/>
            <person name="Jaromczyk J."/>
            <person name="Johnson R.D."/>
            <person name="Khan A.K."/>
            <person name="Leistner E."/>
            <person name="Leuchtmann A."/>
            <person name="Li C."/>
            <person name="Liu J."/>
            <person name="Liu J."/>
            <person name="Liu M."/>
            <person name="Mace W."/>
            <person name="Machado C."/>
            <person name="Nagabhyru P."/>
            <person name="Pan J."/>
            <person name="Schmid J."/>
            <person name="Sugawara K."/>
            <person name="Steiner U."/>
            <person name="Takach J.E."/>
            <person name="Tanaka E."/>
            <person name="Webb J.S."/>
            <person name="Wilson E.V."/>
            <person name="Wiseman J.L."/>
            <person name="Yoshida R."/>
            <person name="Zeng Z."/>
        </authorList>
    </citation>
    <scope>NUCLEOTIDE SEQUENCE [LARGE SCALE GENOMIC DNA]</scope>
    <source>
        <strain evidence="1 2">20.1</strain>
    </source>
</reference>
<dbReference type="STRING" id="1111077.M1VUJ3"/>
<accession>M1VUJ3</accession>
<comment type="caution">
    <text evidence="1">The sequence shown here is derived from an EMBL/GenBank/DDBJ whole genome shotgun (WGS) entry which is preliminary data.</text>
</comment>
<dbReference type="OrthoDB" id="4850545at2759"/>
<evidence type="ECO:0000313" key="2">
    <source>
        <dbReference type="Proteomes" id="UP000016801"/>
    </source>
</evidence>
<sequence length="329" mass="36565">MLAEYTNCFQVKACEEPLLTQYLAATALPAPSPTTLITTPDNEALFLERRYVRADTSRGKTFGRANKPFKKSCFVCRKPGCWSTNHTEQERRQEKARWCAEKNKAGTASEKKFSAFLQEFEGSPHISGDSDDDVRESDLVTWQLTGPVAFTADTNNTEQPELTYTQFFVHSPTPCTPESRMVDILLDNALARAMFSEDPRYMEAEEVGNHCHISEERYADHTFRGILPDTGATGISTAGMDQAKALMNIMPDLKIEEAPPVTVTFGAGQGQSSGVIRVPTTLGTIDFCVVNTSTPFLYSITDMDKMAVKLDNLENVLIQGDKRVPVVRR</sequence>
<gene>
    <name evidence="1" type="ORF">CPUR_01346</name>
</gene>
<protein>
    <submittedName>
        <fullName evidence="1">Uncharacterized protein</fullName>
    </submittedName>
</protein>
<dbReference type="EMBL" id="CAGA01000006">
    <property type="protein sequence ID" value="CCE27872.1"/>
    <property type="molecule type" value="Genomic_DNA"/>
</dbReference>